<evidence type="ECO:0000256" key="1">
    <source>
        <dbReference type="ARBA" id="ARBA00022692"/>
    </source>
</evidence>
<dbReference type="InterPro" id="IPR052952">
    <property type="entry name" value="MFS-Transporter"/>
</dbReference>
<feature type="transmembrane region" description="Helical" evidence="4">
    <location>
        <begin position="224"/>
        <end position="248"/>
    </location>
</feature>
<evidence type="ECO:0000313" key="6">
    <source>
        <dbReference type="EMBL" id="KEI70919.1"/>
    </source>
</evidence>
<accession>A0A081K9U3</accession>
<keyword evidence="1 4" id="KW-0812">Transmembrane</keyword>
<feature type="transmembrane region" description="Helical" evidence="4">
    <location>
        <begin position="104"/>
        <end position="126"/>
    </location>
</feature>
<feature type="transmembrane region" description="Helical" evidence="4">
    <location>
        <begin position="319"/>
        <end position="344"/>
    </location>
</feature>
<dbReference type="PANTHER" id="PTHR23527">
    <property type="entry name" value="BLL3282 PROTEIN"/>
    <property type="match status" value="1"/>
</dbReference>
<dbReference type="EMBL" id="JOJP01000001">
    <property type="protein sequence ID" value="KEI70919.1"/>
    <property type="molecule type" value="Genomic_DNA"/>
</dbReference>
<evidence type="ECO:0000313" key="7">
    <source>
        <dbReference type="Proteomes" id="UP000027997"/>
    </source>
</evidence>
<dbReference type="GO" id="GO:0022857">
    <property type="term" value="F:transmembrane transporter activity"/>
    <property type="evidence" value="ECO:0007669"/>
    <property type="project" value="InterPro"/>
</dbReference>
<feature type="transmembrane region" description="Helical" evidence="4">
    <location>
        <begin position="135"/>
        <end position="152"/>
    </location>
</feature>
<feature type="transmembrane region" description="Helical" evidence="4">
    <location>
        <begin position="399"/>
        <end position="416"/>
    </location>
</feature>
<feature type="transmembrane region" description="Helical" evidence="4">
    <location>
        <begin position="80"/>
        <end position="98"/>
    </location>
</feature>
<dbReference type="STRING" id="305900.GV64_09345"/>
<dbReference type="PANTHER" id="PTHR23527:SF1">
    <property type="entry name" value="BLL3282 PROTEIN"/>
    <property type="match status" value="1"/>
</dbReference>
<dbReference type="SUPFAM" id="SSF103473">
    <property type="entry name" value="MFS general substrate transporter"/>
    <property type="match status" value="1"/>
</dbReference>
<keyword evidence="7" id="KW-1185">Reference proteome</keyword>
<feature type="domain" description="Major facilitator superfamily (MFS) profile" evidence="5">
    <location>
        <begin position="14"/>
        <end position="421"/>
    </location>
</feature>
<dbReference type="Gene3D" id="1.20.1250.20">
    <property type="entry name" value="MFS general substrate transporter like domains"/>
    <property type="match status" value="2"/>
</dbReference>
<dbReference type="Pfam" id="PF07690">
    <property type="entry name" value="MFS_1"/>
    <property type="match status" value="1"/>
</dbReference>
<gene>
    <name evidence="6" type="ORF">GV64_09345</name>
</gene>
<proteinExistence type="predicted"/>
<dbReference type="InterPro" id="IPR011701">
    <property type="entry name" value="MFS"/>
</dbReference>
<feature type="transmembrane region" description="Helical" evidence="4">
    <location>
        <begin position="47"/>
        <end position="68"/>
    </location>
</feature>
<dbReference type="InterPro" id="IPR036259">
    <property type="entry name" value="MFS_trans_sf"/>
</dbReference>
<dbReference type="PROSITE" id="PS50850">
    <property type="entry name" value="MFS"/>
    <property type="match status" value="1"/>
</dbReference>
<evidence type="ECO:0000256" key="4">
    <source>
        <dbReference type="SAM" id="Phobius"/>
    </source>
</evidence>
<evidence type="ECO:0000259" key="5">
    <source>
        <dbReference type="PROSITE" id="PS50850"/>
    </source>
</evidence>
<sequence length="443" mass="47250">MGKLDNLGGLRAWIIWSVTTLYVITCFAISIAYGVTSTFIAKDLGLSLAQVGIIASTYTWAVAGVQLFSGSLLDHLGVRILPIVSVFTVLGGLAFANASSFEMLVLANLMLAIGGAFGFVGAGVVGGKWFGLKRFGIMFSLVQAVGAIGSYFNQNAIRYTVETFGWSASLNGLVVLITVVSVLMFIFIREPRLENSEPIVWPGLKKLVSQVALCMGRVMIRPRLWLNTIHAGMIFGAHMAVCLVWGPIFLTKVGMSQPEAVAISSFAFVGMLFGCPFWVWLSERIRMNRPITVISAICHALSLLYLITRPESAGSMTFFIIGFFSAGTAMNFPIALALVPAKLIGAASSHVNTMQFFWTGVLMAAPGLALSGTGFWAFLAGTGGIDAGNPSLADFQSSMMLIVFAVLVGAVAGLLTKESFNHRLVDAEPEPASMPACGSRELV</sequence>
<dbReference type="eggNOG" id="COG2223">
    <property type="taxonomic scope" value="Bacteria"/>
</dbReference>
<dbReference type="Proteomes" id="UP000027997">
    <property type="component" value="Unassembled WGS sequence"/>
</dbReference>
<dbReference type="InterPro" id="IPR020846">
    <property type="entry name" value="MFS_dom"/>
</dbReference>
<reference evidence="6 7" key="1">
    <citation type="submission" date="2014-06" db="EMBL/GenBank/DDBJ databases">
        <title>Whole Genome Sequences of Three Symbiotic Endozoicomonas Bacteria.</title>
        <authorList>
            <person name="Neave M.J."/>
            <person name="Apprill A."/>
            <person name="Voolstra C.R."/>
        </authorList>
    </citation>
    <scope>NUCLEOTIDE SEQUENCE [LARGE SCALE GENOMIC DNA]</scope>
    <source>
        <strain evidence="6 7">DSM 22380</strain>
    </source>
</reference>
<feature type="transmembrane region" description="Helical" evidence="4">
    <location>
        <begin position="12"/>
        <end position="35"/>
    </location>
</feature>
<feature type="transmembrane region" description="Helical" evidence="4">
    <location>
        <begin position="164"/>
        <end position="188"/>
    </location>
</feature>
<organism evidence="6 7">
    <name type="scientific">Endozoicomonas elysicola</name>
    <dbReference type="NCBI Taxonomy" id="305900"/>
    <lineage>
        <taxon>Bacteria</taxon>
        <taxon>Pseudomonadati</taxon>
        <taxon>Pseudomonadota</taxon>
        <taxon>Gammaproteobacteria</taxon>
        <taxon>Oceanospirillales</taxon>
        <taxon>Endozoicomonadaceae</taxon>
        <taxon>Endozoicomonas</taxon>
    </lineage>
</organism>
<feature type="transmembrane region" description="Helical" evidence="4">
    <location>
        <begin position="260"/>
        <end position="279"/>
    </location>
</feature>
<keyword evidence="2 4" id="KW-1133">Transmembrane helix</keyword>
<feature type="transmembrane region" description="Helical" evidence="4">
    <location>
        <begin position="291"/>
        <end position="307"/>
    </location>
</feature>
<feature type="transmembrane region" description="Helical" evidence="4">
    <location>
        <begin position="356"/>
        <end position="379"/>
    </location>
</feature>
<keyword evidence="3 4" id="KW-0472">Membrane</keyword>
<comment type="caution">
    <text evidence="6">The sequence shown here is derived from an EMBL/GenBank/DDBJ whole genome shotgun (WGS) entry which is preliminary data.</text>
</comment>
<evidence type="ECO:0000256" key="2">
    <source>
        <dbReference type="ARBA" id="ARBA00022989"/>
    </source>
</evidence>
<name>A0A081K9U3_9GAMM</name>
<protein>
    <recommendedName>
        <fullName evidence="5">Major facilitator superfamily (MFS) profile domain-containing protein</fullName>
    </recommendedName>
</protein>
<dbReference type="AlphaFoldDB" id="A0A081K9U3"/>
<evidence type="ECO:0000256" key="3">
    <source>
        <dbReference type="ARBA" id="ARBA00023136"/>
    </source>
</evidence>